<dbReference type="InterPro" id="IPR053793">
    <property type="entry name" value="PB1-like"/>
</dbReference>
<dbReference type="PROSITE" id="PS50135">
    <property type="entry name" value="ZF_ZZ_2"/>
    <property type="match status" value="3"/>
</dbReference>
<feature type="domain" description="ZZ-type" evidence="6">
    <location>
        <begin position="796"/>
        <end position="853"/>
    </location>
</feature>
<dbReference type="GO" id="GO:0005080">
    <property type="term" value="F:protein kinase C binding"/>
    <property type="evidence" value="ECO:0007669"/>
    <property type="project" value="TreeGrafter"/>
</dbReference>
<dbReference type="OMA" id="CYSQVHE"/>
<evidence type="ECO:0000256" key="3">
    <source>
        <dbReference type="ARBA" id="ARBA00022833"/>
    </source>
</evidence>
<organism evidence="8 9">
    <name type="scientific">Grifola frondosa</name>
    <name type="common">Maitake</name>
    <name type="synonym">Polyporus frondosus</name>
    <dbReference type="NCBI Taxonomy" id="5627"/>
    <lineage>
        <taxon>Eukaryota</taxon>
        <taxon>Fungi</taxon>
        <taxon>Dikarya</taxon>
        <taxon>Basidiomycota</taxon>
        <taxon>Agaricomycotina</taxon>
        <taxon>Agaricomycetes</taxon>
        <taxon>Polyporales</taxon>
        <taxon>Grifolaceae</taxon>
        <taxon>Grifola</taxon>
    </lineage>
</organism>
<gene>
    <name evidence="8" type="ORF">A0H81_06380</name>
</gene>
<dbReference type="Gene3D" id="3.10.20.90">
    <property type="entry name" value="Phosphatidylinositol 3-kinase Catalytic Subunit, Chain A, domain 1"/>
    <property type="match status" value="1"/>
</dbReference>
<keyword evidence="9" id="KW-1185">Reference proteome</keyword>
<dbReference type="InterPro" id="IPR043145">
    <property type="entry name" value="Znf_ZZ_sf"/>
</dbReference>
<comment type="caution">
    <text evidence="8">The sequence shown here is derived from an EMBL/GenBank/DDBJ whole genome shotgun (WGS) entry which is preliminary data.</text>
</comment>
<dbReference type="GO" id="GO:0070530">
    <property type="term" value="F:K63-linked polyubiquitin modification-dependent protein binding"/>
    <property type="evidence" value="ECO:0007669"/>
    <property type="project" value="TreeGrafter"/>
</dbReference>
<dbReference type="Pfam" id="PF00564">
    <property type="entry name" value="PB1"/>
    <property type="match status" value="1"/>
</dbReference>
<dbReference type="InterPro" id="IPR000433">
    <property type="entry name" value="Znf_ZZ"/>
</dbReference>
<dbReference type="PROSITE" id="PS01357">
    <property type="entry name" value="ZF_ZZ_1"/>
    <property type="match status" value="1"/>
</dbReference>
<keyword evidence="3" id="KW-0862">Zinc</keyword>
<dbReference type="STRING" id="5627.A0A1C7MAJ5"/>
<dbReference type="EMBL" id="LUGG01000006">
    <property type="protein sequence ID" value="OBZ73842.1"/>
    <property type="molecule type" value="Genomic_DNA"/>
</dbReference>
<feature type="region of interest" description="Disordered" evidence="5">
    <location>
        <begin position="270"/>
        <end position="296"/>
    </location>
</feature>
<dbReference type="GO" id="GO:0035973">
    <property type="term" value="P:aggrephagy"/>
    <property type="evidence" value="ECO:0007669"/>
    <property type="project" value="TreeGrafter"/>
</dbReference>
<dbReference type="GO" id="GO:0008270">
    <property type="term" value="F:zinc ion binding"/>
    <property type="evidence" value="ECO:0007669"/>
    <property type="project" value="UniProtKB-KW"/>
</dbReference>
<feature type="compositionally biased region" description="Low complexity" evidence="5">
    <location>
        <begin position="460"/>
        <end position="478"/>
    </location>
</feature>
<dbReference type="SMART" id="SM00666">
    <property type="entry name" value="PB1"/>
    <property type="match status" value="1"/>
</dbReference>
<feature type="region of interest" description="Disordered" evidence="5">
    <location>
        <begin position="443"/>
        <end position="495"/>
    </location>
</feature>
<evidence type="ECO:0000256" key="5">
    <source>
        <dbReference type="SAM" id="MobiDB-lite"/>
    </source>
</evidence>
<reference evidence="8 9" key="1">
    <citation type="submission" date="2016-03" db="EMBL/GenBank/DDBJ databases">
        <title>Whole genome sequencing of Grifola frondosa 9006-11.</title>
        <authorList>
            <person name="Min B."/>
            <person name="Park H."/>
            <person name="Kim J.-G."/>
            <person name="Cho H."/>
            <person name="Oh Y.-L."/>
            <person name="Kong W.-S."/>
            <person name="Choi I.-G."/>
        </authorList>
    </citation>
    <scope>NUCLEOTIDE SEQUENCE [LARGE SCALE GENOMIC DNA]</scope>
    <source>
        <strain evidence="8 9">9006-11</strain>
    </source>
</reference>
<name>A0A1C7MAJ5_GRIFR</name>
<feature type="region of interest" description="Disordered" evidence="5">
    <location>
        <begin position="309"/>
        <end position="330"/>
    </location>
</feature>
<dbReference type="InterPro" id="IPR052260">
    <property type="entry name" value="Autophagy_Rcpt_SigReg"/>
</dbReference>
<evidence type="ECO:0000313" key="8">
    <source>
        <dbReference type="EMBL" id="OBZ73842.1"/>
    </source>
</evidence>
<dbReference type="SUPFAM" id="SSF54277">
    <property type="entry name" value="CAD &amp; PB1 domains"/>
    <property type="match status" value="1"/>
</dbReference>
<feature type="compositionally biased region" description="Low complexity" evidence="5">
    <location>
        <begin position="275"/>
        <end position="287"/>
    </location>
</feature>
<keyword evidence="1" id="KW-0479">Metal-binding</keyword>
<dbReference type="Gene3D" id="3.30.60.90">
    <property type="match status" value="4"/>
</dbReference>
<feature type="domain" description="ZZ-type" evidence="6">
    <location>
        <begin position="667"/>
        <end position="728"/>
    </location>
</feature>
<dbReference type="SUPFAM" id="SSF57850">
    <property type="entry name" value="RING/U-box"/>
    <property type="match status" value="4"/>
</dbReference>
<evidence type="ECO:0000313" key="9">
    <source>
        <dbReference type="Proteomes" id="UP000092993"/>
    </source>
</evidence>
<dbReference type="OrthoDB" id="661148at2759"/>
<feature type="domain" description="PB1" evidence="7">
    <location>
        <begin position="19"/>
        <end position="99"/>
    </location>
</feature>
<dbReference type="GO" id="GO:0016235">
    <property type="term" value="C:aggresome"/>
    <property type="evidence" value="ECO:0007669"/>
    <property type="project" value="TreeGrafter"/>
</dbReference>
<feature type="region of interest" description="Disordered" evidence="5">
    <location>
        <begin position="191"/>
        <end position="255"/>
    </location>
</feature>
<feature type="compositionally biased region" description="Polar residues" evidence="5">
    <location>
        <begin position="213"/>
        <end position="224"/>
    </location>
</feature>
<dbReference type="PROSITE" id="PS51745">
    <property type="entry name" value="PB1"/>
    <property type="match status" value="1"/>
</dbReference>
<keyword evidence="2 4" id="KW-0863">Zinc-finger</keyword>
<evidence type="ECO:0000259" key="7">
    <source>
        <dbReference type="PROSITE" id="PS51745"/>
    </source>
</evidence>
<evidence type="ECO:0000256" key="1">
    <source>
        <dbReference type="ARBA" id="ARBA00022723"/>
    </source>
</evidence>
<dbReference type="InterPro" id="IPR000270">
    <property type="entry name" value="PB1_dom"/>
</dbReference>
<dbReference type="Proteomes" id="UP000092993">
    <property type="component" value="Unassembled WGS sequence"/>
</dbReference>
<dbReference type="GO" id="GO:0007032">
    <property type="term" value="P:endosome organization"/>
    <property type="evidence" value="ECO:0007669"/>
    <property type="project" value="TreeGrafter"/>
</dbReference>
<accession>A0A1C7MAJ5</accession>
<evidence type="ECO:0000256" key="4">
    <source>
        <dbReference type="PROSITE-ProRule" id="PRU00228"/>
    </source>
</evidence>
<feature type="compositionally biased region" description="Low complexity" evidence="5">
    <location>
        <begin position="312"/>
        <end position="325"/>
    </location>
</feature>
<dbReference type="GO" id="GO:0000423">
    <property type="term" value="P:mitophagy"/>
    <property type="evidence" value="ECO:0007669"/>
    <property type="project" value="TreeGrafter"/>
</dbReference>
<evidence type="ECO:0000259" key="6">
    <source>
        <dbReference type="PROSITE" id="PS50135"/>
    </source>
</evidence>
<proteinExistence type="predicted"/>
<dbReference type="GO" id="GO:0044753">
    <property type="term" value="C:amphisome"/>
    <property type="evidence" value="ECO:0007669"/>
    <property type="project" value="TreeGrafter"/>
</dbReference>
<protein>
    <submittedName>
        <fullName evidence="8">ZZ-type zinc finger-containing protein P35G2.11c</fullName>
    </submittedName>
</protein>
<evidence type="ECO:0000256" key="2">
    <source>
        <dbReference type="ARBA" id="ARBA00022771"/>
    </source>
</evidence>
<dbReference type="SMART" id="SM00291">
    <property type="entry name" value="ZnF_ZZ"/>
    <property type="match status" value="4"/>
</dbReference>
<dbReference type="PANTHER" id="PTHR15090">
    <property type="entry name" value="SEQUESTOSOME 1-RELATED"/>
    <property type="match status" value="1"/>
</dbReference>
<dbReference type="Pfam" id="PF00569">
    <property type="entry name" value="ZZ"/>
    <property type="match status" value="3"/>
</dbReference>
<dbReference type="AlphaFoldDB" id="A0A1C7MAJ5"/>
<dbReference type="CDD" id="cd02249">
    <property type="entry name" value="ZZ"/>
    <property type="match status" value="1"/>
</dbReference>
<dbReference type="PANTHER" id="PTHR15090:SF0">
    <property type="entry name" value="SEQUESTOSOME-1"/>
    <property type="match status" value="1"/>
</dbReference>
<sequence>MSYSDYGGSSYEVERPDKALVVKVTHDGSTKRITFASSRNCSYDVLRQKVEQAFSLSPNGYTIGYKDDEGETNDITTEAELTDAINFFKPTANDDPPVSSAASILSVRSLRQSKITLRILVIVDYDGPSLSDTGSLISLEEYKDRNGSDLSLSMSSPFQGEVDDDSITVSSKDMGSKFDLFRRGGQRPIVCGPSREPLISKSPESLADESEVRTFSSISQTIDSRANGMEDDPFSDARFLDKYPEDPSSVLEHPRGAAWLREQKARNMKSILGGSPTPSSSSQISYDPPDDEGSLALHQDRRGKYYYSFTVGSGSSGPSRGTPDSGYDDGASAIIYHGSIADSLQSRPASTDELQVGFDPHRISNPFATKADSESTFSVDYSDIPPEVPFIQPRPPQNPPHCSKCGTVLEFIRYVCSTCGETDRPSVAELKLPDEWKGKSKAINLDGDNTYPPISHRFASPSPSASSSTIVPSSDTPSHSFSDGIKKRRKLPSIPSSPSCLLTVSIPGSNGVRSKGYELCSGCLEESGVEHALMMSLSPGSSPRPGSSPEDTQRALARLTRTAPSQKGQLRHAFIEKSWTHVGWIDVEQDDQSSCTCSTCNIVITNHRFKCVSCPSFDLCRACYSQVHEIHPRHAFLLVPDKFTRSRSGSSGEIPPLPVPGEPSMMHPGVLCAHCLQAIVGARFHCVICDSVDICHNCDSAGLPGNFDVSDGGHTSSHVMIKIPYPMSSTELQVITQKAKTRWSASDSENVQRMSLRSRRNSLVSSYSQSQTILGSGSRGPASTVDSVTVLDDSSAHGMRCDGCAQPIIGERYQCANCPSAPKAFSLCSRCEDRSYALHDPMHVFFKLPRPVDRPLQSDHAMLPRLYKCPVGPSSGLFYVAAPTEYLRSLLHNNAVCDRCFERIKGKWFRCAYCPKDLCEACEGMDTHDDTHVFMVFKSSVDMQAFRRFANVENPHLNPPVIPYPIYRP</sequence>
<feature type="domain" description="ZZ-type" evidence="6">
    <location>
        <begin position="592"/>
        <end position="644"/>
    </location>
</feature>